<dbReference type="EMBL" id="BAAANC010000001">
    <property type="protein sequence ID" value="GAA1511759.1"/>
    <property type="molecule type" value="Genomic_DNA"/>
</dbReference>
<dbReference type="InterPro" id="IPR000326">
    <property type="entry name" value="PAP2/HPO"/>
</dbReference>
<feature type="transmembrane region" description="Helical" evidence="1">
    <location>
        <begin position="166"/>
        <end position="185"/>
    </location>
</feature>
<organism evidence="3 4">
    <name type="scientific">Kribbella lupini</name>
    <dbReference type="NCBI Taxonomy" id="291602"/>
    <lineage>
        <taxon>Bacteria</taxon>
        <taxon>Bacillati</taxon>
        <taxon>Actinomycetota</taxon>
        <taxon>Actinomycetes</taxon>
        <taxon>Propionibacteriales</taxon>
        <taxon>Kribbellaceae</taxon>
        <taxon>Kribbella</taxon>
    </lineage>
</organism>
<evidence type="ECO:0000256" key="1">
    <source>
        <dbReference type="SAM" id="Phobius"/>
    </source>
</evidence>
<dbReference type="SUPFAM" id="SSF48317">
    <property type="entry name" value="Acid phosphatase/Vanadium-dependent haloperoxidase"/>
    <property type="match status" value="1"/>
</dbReference>
<feature type="transmembrane region" description="Helical" evidence="1">
    <location>
        <begin position="142"/>
        <end position="161"/>
    </location>
</feature>
<dbReference type="Proteomes" id="UP001500363">
    <property type="component" value="Unassembled WGS sequence"/>
</dbReference>
<dbReference type="Gene3D" id="1.20.144.10">
    <property type="entry name" value="Phosphatidic acid phosphatase type 2/haloperoxidase"/>
    <property type="match status" value="1"/>
</dbReference>
<name>A0ABN2A5H0_9ACTN</name>
<proteinExistence type="predicted"/>
<sequence>MGRSPGGSARVDAPRSRPALIPALRPAAVALAIVGAVLLAVPAVLYAGQTGPGRLDSWIQPRINTPSPAWWGVLVVDWVGEPIGRLFAVLLVTAVCLLAGRYRLALTAVGAVVVVTATSLVLKELVDRRIHGDFLSYPSGHTAATTAVCLVLGLFLSDVLVLDRALATVVVTGLALLGGGVMAYAQIDLTAHYPTDTLGGFGCALLMVPATAALVDKLADRR</sequence>
<keyword evidence="1" id="KW-0812">Transmembrane</keyword>
<comment type="caution">
    <text evidence="3">The sequence shown here is derived from an EMBL/GenBank/DDBJ whole genome shotgun (WGS) entry which is preliminary data.</text>
</comment>
<reference evidence="3 4" key="1">
    <citation type="journal article" date="2019" name="Int. J. Syst. Evol. Microbiol.">
        <title>The Global Catalogue of Microorganisms (GCM) 10K type strain sequencing project: providing services to taxonomists for standard genome sequencing and annotation.</title>
        <authorList>
            <consortium name="The Broad Institute Genomics Platform"/>
            <consortium name="The Broad Institute Genome Sequencing Center for Infectious Disease"/>
            <person name="Wu L."/>
            <person name="Ma J."/>
        </authorList>
    </citation>
    <scope>NUCLEOTIDE SEQUENCE [LARGE SCALE GENOMIC DNA]</scope>
    <source>
        <strain evidence="3 4">JCM 14303</strain>
    </source>
</reference>
<evidence type="ECO:0000259" key="2">
    <source>
        <dbReference type="Pfam" id="PF01569"/>
    </source>
</evidence>
<gene>
    <name evidence="3" type="ORF">GCM10009741_06480</name>
</gene>
<feature type="domain" description="Phosphatidic acid phosphatase type 2/haloperoxidase" evidence="2">
    <location>
        <begin position="134"/>
        <end position="217"/>
    </location>
</feature>
<evidence type="ECO:0000313" key="3">
    <source>
        <dbReference type="EMBL" id="GAA1511759.1"/>
    </source>
</evidence>
<feature type="transmembrane region" description="Helical" evidence="1">
    <location>
        <begin position="197"/>
        <end position="215"/>
    </location>
</feature>
<dbReference type="Pfam" id="PF01569">
    <property type="entry name" value="PAP2"/>
    <property type="match status" value="1"/>
</dbReference>
<dbReference type="InterPro" id="IPR036938">
    <property type="entry name" value="PAP2/HPO_sf"/>
</dbReference>
<feature type="transmembrane region" description="Helical" evidence="1">
    <location>
        <begin position="104"/>
        <end position="122"/>
    </location>
</feature>
<feature type="transmembrane region" description="Helical" evidence="1">
    <location>
        <begin position="27"/>
        <end position="49"/>
    </location>
</feature>
<feature type="transmembrane region" description="Helical" evidence="1">
    <location>
        <begin position="69"/>
        <end position="97"/>
    </location>
</feature>
<accession>A0ABN2A5H0</accession>
<keyword evidence="1" id="KW-1133">Transmembrane helix</keyword>
<keyword evidence="1" id="KW-0472">Membrane</keyword>
<evidence type="ECO:0000313" key="4">
    <source>
        <dbReference type="Proteomes" id="UP001500363"/>
    </source>
</evidence>
<keyword evidence="4" id="KW-1185">Reference proteome</keyword>
<protein>
    <submittedName>
        <fullName evidence="3">Phosphatase PAP2 family protein</fullName>
    </submittedName>
</protein>